<dbReference type="GO" id="GO:0046872">
    <property type="term" value="F:metal ion binding"/>
    <property type="evidence" value="ECO:0007669"/>
    <property type="project" value="UniProtKB-KW"/>
</dbReference>
<comment type="subcellular location">
    <subcellularLocation>
        <location evidence="2">Nucleus</location>
    </subcellularLocation>
</comment>
<feature type="compositionally biased region" description="Polar residues" evidence="11">
    <location>
        <begin position="662"/>
        <end position="677"/>
    </location>
</feature>
<comment type="caution">
    <text evidence="13">The sequence shown here is derived from an EMBL/GenBank/DDBJ whole genome shotgun (WGS) entry which is preliminary data.</text>
</comment>
<comment type="similarity">
    <text evidence="3">Belongs to the sirtuin family. Class I subfamily.</text>
</comment>
<evidence type="ECO:0000313" key="13">
    <source>
        <dbReference type="EMBL" id="TPP61288.1"/>
    </source>
</evidence>
<evidence type="ECO:0000256" key="5">
    <source>
        <dbReference type="ARBA" id="ARBA00022679"/>
    </source>
</evidence>
<evidence type="ECO:0000256" key="2">
    <source>
        <dbReference type="ARBA" id="ARBA00004123"/>
    </source>
</evidence>
<feature type="compositionally biased region" description="Basic and acidic residues" evidence="11">
    <location>
        <begin position="737"/>
        <end position="751"/>
    </location>
</feature>
<keyword evidence="7 10" id="KW-0862">Zinc</keyword>
<evidence type="ECO:0000256" key="8">
    <source>
        <dbReference type="ARBA" id="ARBA00023027"/>
    </source>
</evidence>
<feature type="binding site" evidence="10">
    <location>
        <position position="249"/>
    </location>
    <ligand>
        <name>Zn(2+)</name>
        <dbReference type="ChEBI" id="CHEBI:29105"/>
    </ligand>
</feature>
<feature type="compositionally biased region" description="Low complexity" evidence="11">
    <location>
        <begin position="24"/>
        <end position="33"/>
    </location>
</feature>
<dbReference type="Pfam" id="PF02146">
    <property type="entry name" value="SIR2"/>
    <property type="match status" value="1"/>
</dbReference>
<reference evidence="13 14" key="1">
    <citation type="submission" date="2019-04" db="EMBL/GenBank/DDBJ databases">
        <title>Annotation for the trematode Fasciola gigantica.</title>
        <authorList>
            <person name="Choi Y.-J."/>
        </authorList>
    </citation>
    <scope>NUCLEOTIDE SEQUENCE [LARGE SCALE GENOMIC DNA]</scope>
    <source>
        <strain evidence="13">Uganda_cow_1</strain>
    </source>
</reference>
<dbReference type="PROSITE" id="PS50305">
    <property type="entry name" value="SIRTUIN"/>
    <property type="match status" value="1"/>
</dbReference>
<protein>
    <recommendedName>
        <fullName evidence="4">protein acetyllysine N-acetyltransferase</fullName>
        <ecNumber evidence="4">2.3.1.286</ecNumber>
    </recommendedName>
</protein>
<dbReference type="GO" id="GO:0002039">
    <property type="term" value="F:p53 binding"/>
    <property type="evidence" value="ECO:0007669"/>
    <property type="project" value="TreeGrafter"/>
</dbReference>
<evidence type="ECO:0000256" key="9">
    <source>
        <dbReference type="ARBA" id="ARBA00023242"/>
    </source>
</evidence>
<dbReference type="InterPro" id="IPR026590">
    <property type="entry name" value="Ssirtuin_cat_dom"/>
</dbReference>
<dbReference type="SUPFAM" id="SSF52467">
    <property type="entry name" value="DHS-like NAD/FAD-binding domain"/>
    <property type="match status" value="1"/>
</dbReference>
<keyword evidence="8" id="KW-0520">NAD</keyword>
<proteinExistence type="inferred from homology"/>
<dbReference type="EMBL" id="SUNJ01008377">
    <property type="protein sequence ID" value="TPP61288.1"/>
    <property type="molecule type" value="Genomic_DNA"/>
</dbReference>
<dbReference type="GO" id="GO:0070403">
    <property type="term" value="F:NAD+ binding"/>
    <property type="evidence" value="ECO:0007669"/>
    <property type="project" value="InterPro"/>
</dbReference>
<feature type="compositionally biased region" description="Basic and acidic residues" evidence="11">
    <location>
        <begin position="594"/>
        <end position="611"/>
    </location>
</feature>
<evidence type="ECO:0000313" key="14">
    <source>
        <dbReference type="Proteomes" id="UP000316759"/>
    </source>
</evidence>
<dbReference type="PANTHER" id="PTHR11085">
    <property type="entry name" value="NAD-DEPENDENT PROTEIN DEACYLASE SIRTUIN-5, MITOCHONDRIAL-RELATED"/>
    <property type="match status" value="1"/>
</dbReference>
<sequence length="751" mass="82189">MTDFSDIVVVSSDEDTGGSGHSNSEAAADSVVSVEDDSESDCEIVSVDDEQEEKWRDVRGPFKRLNALLRAGHNDPRMLLIRLFGIEESSLPNDPLQLWGLLLTLLAEPTPRRRLRRVNTLDKVIELLTSCQSILVVTGAGISVSCGIPDFRSRDGVYARLSKDYPDLSSPQAMFDMAYFVQNPSPFFKFAKEIFPGQFAPSLTHRFVALLETKNKLLRNYTQNIDTLEQAAGITRLIQCHGSFASASCTSCKYRVPGAQIKDDIFAQKIPYCPRCRPKIAQEVISSSNGTQSSPEPSETNAVGKNLASHRMAHPSRASTNASFGVLKPDIVFFGEDLSSEFHNTLASDVKETDLVLVMGSSLKVRPVSHIPNSIPGHVPQILINREPLSNHDFDVELLGDCDVIVSELCTRLGWMLDESLGPSSTEPGTLIPLRELWESRMKIFENGVKENVQPTGSDKEIEAIQTTEVISTRRTSPAPTDAIVKSGACTATKNTGTDNGNNTGPAKSVVEIKESDDESGEEDVWEVAASLPLGSFTRIPPNQYVFSGAEVYISQDEDMSMIFSSRESSCCSNKCEDEVDEEEDDDDEDEEEGKNGDHNESDDGNQKDSNNEDEVSGLNSTMSEKAKCMSMTVRTDEAGDHILDRMLHYPSPDMASHRRTTLGTHTRSPKCSSSSGKHAHPVEPRTPPPTPRGSDPEYPVPVPSTASPRNPIEDTPEQAYNSPMVIPGASSILEGPDPKRPRGDQDPVAE</sequence>
<dbReference type="InterPro" id="IPR029035">
    <property type="entry name" value="DHS-like_NAD/FAD-binding_dom"/>
</dbReference>
<feature type="region of interest" description="Disordered" evidence="11">
    <location>
        <begin position="572"/>
        <end position="751"/>
    </location>
</feature>
<feature type="binding site" evidence="10">
    <location>
        <position position="273"/>
    </location>
    <ligand>
        <name>Zn(2+)</name>
        <dbReference type="ChEBI" id="CHEBI:29105"/>
    </ligand>
</feature>
<keyword evidence="14" id="KW-1185">Reference proteome</keyword>
<keyword evidence="5" id="KW-0808">Transferase</keyword>
<dbReference type="Proteomes" id="UP000316759">
    <property type="component" value="Unassembled WGS sequence"/>
</dbReference>
<feature type="domain" description="Deacetylase sirtuin-type" evidence="12">
    <location>
        <begin position="114"/>
        <end position="416"/>
    </location>
</feature>
<evidence type="ECO:0000256" key="4">
    <source>
        <dbReference type="ARBA" id="ARBA00012928"/>
    </source>
</evidence>
<comment type="cofactor">
    <cofactor evidence="1">
        <name>Zn(2+)</name>
        <dbReference type="ChEBI" id="CHEBI:29105"/>
    </cofactor>
</comment>
<keyword evidence="6 10" id="KW-0479">Metal-binding</keyword>
<accession>A0A504YU19</accession>
<dbReference type="Gene3D" id="3.30.1600.10">
    <property type="entry name" value="SIR2/SIRT2 'Small Domain"/>
    <property type="match status" value="1"/>
</dbReference>
<evidence type="ECO:0000256" key="10">
    <source>
        <dbReference type="PROSITE-ProRule" id="PRU00236"/>
    </source>
</evidence>
<dbReference type="AlphaFoldDB" id="A0A504YU19"/>
<dbReference type="STRING" id="46835.A0A504YU19"/>
<evidence type="ECO:0000256" key="3">
    <source>
        <dbReference type="ARBA" id="ARBA00006924"/>
    </source>
</evidence>
<keyword evidence="9" id="KW-0539">Nucleus</keyword>
<dbReference type="GO" id="GO:0005637">
    <property type="term" value="C:nuclear inner membrane"/>
    <property type="evidence" value="ECO:0007669"/>
    <property type="project" value="TreeGrafter"/>
</dbReference>
<organism evidence="13 14">
    <name type="scientific">Fasciola gigantica</name>
    <name type="common">Giant liver fluke</name>
    <dbReference type="NCBI Taxonomy" id="46835"/>
    <lineage>
        <taxon>Eukaryota</taxon>
        <taxon>Metazoa</taxon>
        <taxon>Spiralia</taxon>
        <taxon>Lophotrochozoa</taxon>
        <taxon>Platyhelminthes</taxon>
        <taxon>Trematoda</taxon>
        <taxon>Digenea</taxon>
        <taxon>Plagiorchiida</taxon>
        <taxon>Echinostomata</taxon>
        <taxon>Echinostomatoidea</taxon>
        <taxon>Fasciolidae</taxon>
        <taxon>Fasciola</taxon>
    </lineage>
</organism>
<feature type="binding site" evidence="10">
    <location>
        <position position="276"/>
    </location>
    <ligand>
        <name>Zn(2+)</name>
        <dbReference type="ChEBI" id="CHEBI:29105"/>
    </ligand>
</feature>
<evidence type="ECO:0000256" key="7">
    <source>
        <dbReference type="ARBA" id="ARBA00022833"/>
    </source>
</evidence>
<name>A0A504YU19_FASGI</name>
<dbReference type="FunFam" id="3.30.1600.10:FF:000013">
    <property type="entry name" value="NAD-dependent protein deacetylase sirtuin-1"/>
    <property type="match status" value="1"/>
</dbReference>
<evidence type="ECO:0000259" key="12">
    <source>
        <dbReference type="PROSITE" id="PS50305"/>
    </source>
</evidence>
<evidence type="ECO:0000256" key="1">
    <source>
        <dbReference type="ARBA" id="ARBA00001947"/>
    </source>
</evidence>
<feature type="compositionally biased region" description="Acidic residues" evidence="11">
    <location>
        <begin position="578"/>
        <end position="593"/>
    </location>
</feature>
<dbReference type="GO" id="GO:0005654">
    <property type="term" value="C:nucleoplasm"/>
    <property type="evidence" value="ECO:0007669"/>
    <property type="project" value="TreeGrafter"/>
</dbReference>
<dbReference type="InterPro" id="IPR026591">
    <property type="entry name" value="Sirtuin_cat_small_dom_sf"/>
</dbReference>
<dbReference type="PANTHER" id="PTHR11085:SF9">
    <property type="entry name" value="NAD-DEPENDENT PROTEIN DEACETYLASE SIRTUIN-1"/>
    <property type="match status" value="1"/>
</dbReference>
<dbReference type="InterPro" id="IPR050134">
    <property type="entry name" value="NAD-dep_sirtuin_deacylases"/>
</dbReference>
<dbReference type="EC" id="2.3.1.286" evidence="4"/>
<dbReference type="GO" id="GO:0017136">
    <property type="term" value="F:histone deacetylase activity, NAD-dependent"/>
    <property type="evidence" value="ECO:0007669"/>
    <property type="project" value="TreeGrafter"/>
</dbReference>
<dbReference type="Gene3D" id="3.40.50.1220">
    <property type="entry name" value="TPP-binding domain"/>
    <property type="match status" value="1"/>
</dbReference>
<gene>
    <name evidence="13" type="ORF">FGIG_01847</name>
</gene>
<dbReference type="InterPro" id="IPR003000">
    <property type="entry name" value="Sirtuin"/>
</dbReference>
<feature type="active site" description="Proton acceptor" evidence="10">
    <location>
        <position position="241"/>
    </location>
</feature>
<feature type="region of interest" description="Disordered" evidence="11">
    <location>
        <begin position="1"/>
        <end position="40"/>
    </location>
</feature>
<dbReference type="GO" id="GO:0003714">
    <property type="term" value="F:transcription corepressor activity"/>
    <property type="evidence" value="ECO:0007669"/>
    <property type="project" value="TreeGrafter"/>
</dbReference>
<dbReference type="GO" id="GO:0033553">
    <property type="term" value="C:rDNA heterochromatin"/>
    <property type="evidence" value="ECO:0007669"/>
    <property type="project" value="TreeGrafter"/>
</dbReference>
<feature type="compositionally biased region" description="Basic and acidic residues" evidence="11">
    <location>
        <begin position="635"/>
        <end position="648"/>
    </location>
</feature>
<evidence type="ECO:0000256" key="11">
    <source>
        <dbReference type="SAM" id="MobiDB-lite"/>
    </source>
</evidence>
<dbReference type="OrthoDB" id="424302at2759"/>
<feature type="binding site" evidence="10">
    <location>
        <position position="252"/>
    </location>
    <ligand>
        <name>Zn(2+)</name>
        <dbReference type="ChEBI" id="CHEBI:29105"/>
    </ligand>
</feature>
<evidence type="ECO:0000256" key="6">
    <source>
        <dbReference type="ARBA" id="ARBA00022723"/>
    </source>
</evidence>